<feature type="region of interest" description="Domain III" evidence="6">
    <location>
        <begin position="155"/>
        <end position="203"/>
    </location>
</feature>
<keyword evidence="2 6" id="KW-0227">DNA damage</keyword>
<dbReference type="CDD" id="cd14332">
    <property type="entry name" value="UBA_RuvA_C"/>
    <property type="match status" value="1"/>
</dbReference>
<dbReference type="InterPro" id="IPR011114">
    <property type="entry name" value="RuvA_C"/>
</dbReference>
<comment type="function">
    <text evidence="6">The RuvA-RuvB-RuvC complex processes Holliday junction (HJ) DNA during genetic recombination and DNA repair, while the RuvA-RuvB complex plays an important role in the rescue of blocked DNA replication forks via replication fork reversal (RFR). RuvA specifically binds to HJ cruciform DNA, conferring on it an open structure. The RuvB hexamer acts as an ATP-dependent pump, pulling dsDNA into and through the RuvAB complex. HJ branch migration allows RuvC to scan DNA until it finds its consensus sequence, where it cleaves and resolves the cruciform DNA.</text>
</comment>
<evidence type="ECO:0000256" key="5">
    <source>
        <dbReference type="ARBA" id="ARBA00023204"/>
    </source>
</evidence>
<proteinExistence type="inferred from homology"/>
<keyword evidence="5 6" id="KW-0234">DNA repair</keyword>
<reference evidence="8 9" key="1">
    <citation type="submission" date="2014-08" db="EMBL/GenBank/DDBJ databases">
        <title>Porphyromonas canoris strain:OH2762 Genome sequencing.</title>
        <authorList>
            <person name="Wallis C."/>
            <person name="Deusch O."/>
            <person name="O'Flynn C."/>
            <person name="Davis I."/>
            <person name="Jospin G."/>
            <person name="Darling A.E."/>
            <person name="Coil D.A."/>
            <person name="Alexiev A."/>
            <person name="Horsfall A."/>
            <person name="Kirkwood N."/>
            <person name="Harris S."/>
            <person name="Eisen J.A."/>
        </authorList>
    </citation>
    <scope>NUCLEOTIDE SEQUENCE [LARGE SCALE GENOMIC DNA]</scope>
    <source>
        <strain evidence="9">COT-108 OH2762</strain>
    </source>
</reference>
<dbReference type="Pfam" id="PF14520">
    <property type="entry name" value="HHH_5"/>
    <property type="match status" value="1"/>
</dbReference>
<comment type="caution">
    <text evidence="8">The sequence shown here is derived from an EMBL/GenBank/DDBJ whole genome shotgun (WGS) entry which is preliminary data.</text>
</comment>
<evidence type="ECO:0000256" key="2">
    <source>
        <dbReference type="ARBA" id="ARBA00022763"/>
    </source>
</evidence>
<evidence type="ECO:0000313" key="8">
    <source>
        <dbReference type="EMBL" id="KGN91620.1"/>
    </source>
</evidence>
<comment type="caution">
    <text evidence="6">Lacks conserved residue(s) required for the propagation of feature annotation.</text>
</comment>
<evidence type="ECO:0000313" key="9">
    <source>
        <dbReference type="Proteomes" id="UP000030101"/>
    </source>
</evidence>
<evidence type="ECO:0000259" key="7">
    <source>
        <dbReference type="SMART" id="SM00278"/>
    </source>
</evidence>
<comment type="similarity">
    <text evidence="6">Belongs to the RuvA family.</text>
</comment>
<dbReference type="InterPro" id="IPR036267">
    <property type="entry name" value="RuvA_C_sf"/>
</dbReference>
<dbReference type="Gene3D" id="1.10.150.20">
    <property type="entry name" value="5' to 3' exonuclease, C-terminal subdomain"/>
    <property type="match status" value="1"/>
</dbReference>
<feature type="domain" description="Helix-hairpin-helix DNA-binding motif class 1" evidence="7">
    <location>
        <begin position="107"/>
        <end position="126"/>
    </location>
</feature>
<keyword evidence="3 6" id="KW-0238">DNA-binding</keyword>
<dbReference type="Gene3D" id="2.40.50.140">
    <property type="entry name" value="Nucleic acid-binding proteins"/>
    <property type="match status" value="1"/>
</dbReference>
<keyword evidence="1 6" id="KW-0963">Cytoplasm</keyword>
<comment type="subunit">
    <text evidence="6">Homotetramer. Forms an RuvA(8)-RuvB(12)-Holliday junction (HJ) complex. HJ DNA is sandwiched between 2 RuvA tetramers; dsDNA enters through RuvA and exits via RuvB. An RuvB hexamer assembles on each DNA strand where it exits the tetramer. Each RuvB hexamer is contacted by two RuvA subunits (via domain III) on 2 adjacent RuvB subunits; this complex drives branch migration. In the full resolvosome a probable DNA-RuvA(4)-RuvB(12)-RuvC(2) complex forms which resolves the HJ.</text>
</comment>
<dbReference type="InterPro" id="IPR013849">
    <property type="entry name" value="DNA_helicase_Holl-junc_RuvA_I"/>
</dbReference>
<dbReference type="InterPro" id="IPR003583">
    <property type="entry name" value="Hlx-hairpin-Hlx_DNA-bd_motif"/>
</dbReference>
<dbReference type="Pfam" id="PF01330">
    <property type="entry name" value="RuvA_N"/>
    <property type="match status" value="1"/>
</dbReference>
<protein>
    <recommendedName>
        <fullName evidence="6">Holliday junction branch migration complex subunit RuvA</fullName>
    </recommendedName>
</protein>
<comment type="subcellular location">
    <subcellularLocation>
        <location evidence="6">Cytoplasm</location>
    </subcellularLocation>
</comment>
<dbReference type="SUPFAM" id="SSF46929">
    <property type="entry name" value="DNA helicase RuvA subunit, C-terminal domain"/>
    <property type="match status" value="1"/>
</dbReference>
<keyword evidence="4 6" id="KW-0233">DNA recombination</keyword>
<dbReference type="EMBL" id="JQZV01000013">
    <property type="protein sequence ID" value="KGN91620.1"/>
    <property type="molecule type" value="Genomic_DNA"/>
</dbReference>
<dbReference type="SMART" id="SM00278">
    <property type="entry name" value="HhH1"/>
    <property type="match status" value="2"/>
</dbReference>
<evidence type="ECO:0000256" key="1">
    <source>
        <dbReference type="ARBA" id="ARBA00022490"/>
    </source>
</evidence>
<dbReference type="Gene3D" id="1.10.8.10">
    <property type="entry name" value="DNA helicase RuvA subunit, C-terminal domain"/>
    <property type="match status" value="1"/>
</dbReference>
<accession>A0ABR4XJK9</accession>
<dbReference type="HAMAP" id="MF_00031">
    <property type="entry name" value="DNA_HJ_migration_RuvA"/>
    <property type="match status" value="1"/>
</dbReference>
<dbReference type="SUPFAM" id="SSF47781">
    <property type="entry name" value="RuvA domain 2-like"/>
    <property type="match status" value="1"/>
</dbReference>
<dbReference type="InterPro" id="IPR010994">
    <property type="entry name" value="RuvA_2-like"/>
</dbReference>
<keyword evidence="9" id="KW-1185">Reference proteome</keyword>
<feature type="domain" description="Helix-hairpin-helix DNA-binding motif class 1" evidence="7">
    <location>
        <begin position="72"/>
        <end position="91"/>
    </location>
</feature>
<name>A0ABR4XJK9_9PORP</name>
<dbReference type="RefSeq" id="WP_036790866.1">
    <property type="nucleotide sequence ID" value="NZ_JQZV01000013.1"/>
</dbReference>
<dbReference type="InterPro" id="IPR000085">
    <property type="entry name" value="RuvA"/>
</dbReference>
<gene>
    <name evidence="6" type="primary">ruvA</name>
    <name evidence="8" type="ORF">HQ43_05800</name>
</gene>
<comment type="domain">
    <text evidence="6">Has three domains with a flexible linker between the domains II and III and assumes an 'L' shape. Domain III is highly mobile and contacts RuvB.</text>
</comment>
<dbReference type="NCBIfam" id="TIGR00084">
    <property type="entry name" value="ruvA"/>
    <property type="match status" value="1"/>
</dbReference>
<evidence type="ECO:0000256" key="4">
    <source>
        <dbReference type="ARBA" id="ARBA00023172"/>
    </source>
</evidence>
<organism evidence="8 9">
    <name type="scientific">Porphyromonas canoris</name>
    <dbReference type="NCBI Taxonomy" id="36875"/>
    <lineage>
        <taxon>Bacteria</taxon>
        <taxon>Pseudomonadati</taxon>
        <taxon>Bacteroidota</taxon>
        <taxon>Bacteroidia</taxon>
        <taxon>Bacteroidales</taxon>
        <taxon>Porphyromonadaceae</taxon>
        <taxon>Porphyromonas</taxon>
    </lineage>
</organism>
<evidence type="ECO:0000256" key="3">
    <source>
        <dbReference type="ARBA" id="ARBA00023125"/>
    </source>
</evidence>
<dbReference type="SUPFAM" id="SSF50249">
    <property type="entry name" value="Nucleic acid-binding proteins"/>
    <property type="match status" value="1"/>
</dbReference>
<evidence type="ECO:0000256" key="6">
    <source>
        <dbReference type="HAMAP-Rule" id="MF_00031"/>
    </source>
</evidence>
<dbReference type="Proteomes" id="UP000030101">
    <property type="component" value="Unassembled WGS sequence"/>
</dbReference>
<dbReference type="InterPro" id="IPR012340">
    <property type="entry name" value="NA-bd_OB-fold"/>
</dbReference>
<sequence>MIEYIKGSITSLHPTTAVVEVSDIGYEVHISLFSYNLLQKVQESKIYIHEIIREDAHDLFGFVQPEERALFRLLITVNGVGANTARLILSSYSPGELSRHISLGNDAALKGVKGIGAKTSQRIILDLKDKIAGIIPAEQFIGTAEVIEDVDTAETQAEKEEAVSAFVVLGYPRAAAKKVVDTLFKKYPELSLNEKIKKGLTML</sequence>